<sequence>MKKLPISINTSASMLQSTPPYGKRKLIETPVTPSILSRLSGALSGVQNELISKFGKSRNNITCEHCTNIGCISITSLRHDSDSDEEDEMDDQPYLEFQCTICHREQSIMHMNQALGVTAKKFKTVAPLPSTSTPLPGTPASMVSPQDAAYSEKYMQLKTSITCMECEAQGSLVKFGFTKATPPRPRFKCNKCGYLFSINHVIQMMSNLSTLPQQQQQQQTESNQDCVLDQDIAPLSPLSVQEDVIIHDAQPSPTSPVDFSPSINSLPILLEETPPPPSSSHPDVISFLLDSVKQLTTQAAANQTKFDYITTLIEQNKQLELDLQNQKKQNELQRKEIENLKKMLQEKDKNNHMNTTKNNEQKNTQKNTENNIENTMTHTNPDTDSFPPLIASTYVQQAKKPATPKIKYAPGQFRSHKPTSENLELASKIFNDTQLPPTADYKYLYFPSNKRMKPSIIRQKLTLLGIDNVRILDAHCPDWNVIALLIHSNYEAELLTKFTAARVNPVQYDYLDPIHLRDQRWSTFATEEKVTKLKTIFKNNLMRSLSFMRYPTCHSVAKYFYRKELLTLEELQSFLNNSKQQQIANAFPPNADHQQLTTPASLSPQEAIQSPPAASDTPTQL</sequence>
<reference evidence="3" key="1">
    <citation type="submission" date="2020-12" db="EMBL/GenBank/DDBJ databases">
        <title>Metabolic potential, ecology and presence of endohyphal bacteria is reflected in genomic diversity of Mucoromycotina.</title>
        <authorList>
            <person name="Muszewska A."/>
            <person name="Okrasinska A."/>
            <person name="Steczkiewicz K."/>
            <person name="Drgas O."/>
            <person name="Orlowska M."/>
            <person name="Perlinska-Lenart U."/>
            <person name="Aleksandrzak-Piekarczyk T."/>
            <person name="Szatraj K."/>
            <person name="Zielenkiewicz U."/>
            <person name="Pilsyk S."/>
            <person name="Malc E."/>
            <person name="Mieczkowski P."/>
            <person name="Kruszewska J.S."/>
            <person name="Biernat P."/>
            <person name="Pawlowska J."/>
        </authorList>
    </citation>
    <scope>NUCLEOTIDE SEQUENCE</scope>
    <source>
        <strain evidence="3">CBS 226.32</strain>
    </source>
</reference>
<comment type="caution">
    <text evidence="3">The sequence shown here is derived from an EMBL/GenBank/DDBJ whole genome shotgun (WGS) entry which is preliminary data.</text>
</comment>
<evidence type="ECO:0000256" key="2">
    <source>
        <dbReference type="SAM" id="MobiDB-lite"/>
    </source>
</evidence>
<dbReference type="OrthoDB" id="2206543at2759"/>
<dbReference type="AlphaFoldDB" id="A0A8H7QDQ9"/>
<gene>
    <name evidence="3" type="ORF">INT46_005601</name>
</gene>
<proteinExistence type="predicted"/>
<feature type="coiled-coil region" evidence="1">
    <location>
        <begin position="309"/>
        <end position="350"/>
    </location>
</feature>
<name>A0A8H7QDQ9_9FUNG</name>
<accession>A0A8H7QDQ9</accession>
<evidence type="ECO:0000313" key="4">
    <source>
        <dbReference type="Proteomes" id="UP000650833"/>
    </source>
</evidence>
<evidence type="ECO:0000256" key="1">
    <source>
        <dbReference type="SAM" id="Coils"/>
    </source>
</evidence>
<protein>
    <submittedName>
        <fullName evidence="3">Uncharacterized protein</fullName>
    </submittedName>
</protein>
<dbReference type="EMBL" id="JAEPRC010001511">
    <property type="protein sequence ID" value="KAG2189556.1"/>
    <property type="molecule type" value="Genomic_DNA"/>
</dbReference>
<keyword evidence="1" id="KW-0175">Coiled coil</keyword>
<evidence type="ECO:0000313" key="3">
    <source>
        <dbReference type="EMBL" id="KAG2189556.1"/>
    </source>
</evidence>
<organism evidence="3 4">
    <name type="scientific">Mucor plumbeus</name>
    <dbReference type="NCBI Taxonomy" id="97098"/>
    <lineage>
        <taxon>Eukaryota</taxon>
        <taxon>Fungi</taxon>
        <taxon>Fungi incertae sedis</taxon>
        <taxon>Mucoromycota</taxon>
        <taxon>Mucoromycotina</taxon>
        <taxon>Mucoromycetes</taxon>
        <taxon>Mucorales</taxon>
        <taxon>Mucorineae</taxon>
        <taxon>Mucoraceae</taxon>
        <taxon>Mucor</taxon>
    </lineage>
</organism>
<feature type="region of interest" description="Disordered" evidence="2">
    <location>
        <begin position="590"/>
        <end position="621"/>
    </location>
</feature>
<feature type="compositionally biased region" description="Polar residues" evidence="2">
    <location>
        <begin position="592"/>
        <end position="608"/>
    </location>
</feature>
<keyword evidence="4" id="KW-1185">Reference proteome</keyword>
<dbReference type="Proteomes" id="UP000650833">
    <property type="component" value="Unassembled WGS sequence"/>
</dbReference>